<evidence type="ECO:0000313" key="2">
    <source>
        <dbReference type="Proteomes" id="UP000595512"/>
    </source>
</evidence>
<protein>
    <recommendedName>
        <fullName evidence="3">DNA methylase N-4/N-6 domain-containing protein</fullName>
    </recommendedName>
</protein>
<sequence length="288" mass="33043">MNSILSYPSRGKWGKSSYRGNCTGHIIKDLLEFYQPKKFVEVFSGGGTGKDVAIDLGIKNSVHLDLNNGWNGLIHEIPTGSDFTFSHPPYWDIVKYESQRGSAHEDDLSNNMSYEEFITKLDKVNSKIYAALVNGGRHAFLCGDVRKNKKYYSIIKDMAWIGDLEIHMIKEQHNTVSGRKSYNGKFIPIAHEHLLVFIKNQIWQVPIKFTVTKDFDLRNFENMTWRDLVQGALEYLGGESDLSHIYEIVADSKKAKKNNHWKEKVRQVLQVNDNFQSVVRGIWKLSVA</sequence>
<proteinExistence type="predicted"/>
<gene>
    <name evidence="1" type="ORF">JGZ69_00130</name>
</gene>
<dbReference type="EMBL" id="CP066701">
    <property type="protein sequence ID" value="QQX25477.1"/>
    <property type="molecule type" value="Genomic_DNA"/>
</dbReference>
<dbReference type="Gene3D" id="3.40.50.150">
    <property type="entry name" value="Vaccinia Virus protein VP39"/>
    <property type="match status" value="1"/>
</dbReference>
<evidence type="ECO:0000313" key="1">
    <source>
        <dbReference type="EMBL" id="QQX25477.1"/>
    </source>
</evidence>
<organism evidence="1 2">
    <name type="scientific">Heyndrickxia sporothermodurans</name>
    <dbReference type="NCBI Taxonomy" id="46224"/>
    <lineage>
        <taxon>Bacteria</taxon>
        <taxon>Bacillati</taxon>
        <taxon>Bacillota</taxon>
        <taxon>Bacilli</taxon>
        <taxon>Bacillales</taxon>
        <taxon>Bacillaceae</taxon>
        <taxon>Heyndrickxia</taxon>
    </lineage>
</organism>
<dbReference type="RefSeq" id="WP_170112392.1">
    <property type="nucleotide sequence ID" value="NZ_CP066701.1"/>
</dbReference>
<reference evidence="1 2" key="1">
    <citation type="submission" date="2020-12" db="EMBL/GenBank/DDBJ databases">
        <title>Taxonomic evaluation of the Bacillus sporothermodurans group of bacteria based on whole genome sequences.</title>
        <authorList>
            <person name="Fiedler G."/>
            <person name="Herbstmann A.-D."/>
            <person name="Doll E."/>
            <person name="Wenning M."/>
            <person name="Brinks E."/>
            <person name="Kabisch J."/>
            <person name="Breitenwieser F."/>
            <person name="Lappann M."/>
            <person name="Boehnlein C."/>
            <person name="Franz C."/>
        </authorList>
    </citation>
    <scope>NUCLEOTIDE SEQUENCE [LARGE SCALE GENOMIC DNA]</scope>
    <source>
        <strain evidence="1 2">DSM 10599</strain>
    </source>
</reference>
<name>A0AB37HGN1_9BACI</name>
<accession>A0AB37HGN1</accession>
<dbReference type="InterPro" id="IPR029063">
    <property type="entry name" value="SAM-dependent_MTases_sf"/>
</dbReference>
<dbReference type="KEGG" id="hspo:JGZ69_00130"/>
<evidence type="ECO:0008006" key="3">
    <source>
        <dbReference type="Google" id="ProtNLM"/>
    </source>
</evidence>
<dbReference type="Proteomes" id="UP000595512">
    <property type="component" value="Chromosome"/>
</dbReference>
<dbReference type="AlphaFoldDB" id="A0AB37HGN1"/>
<dbReference type="SUPFAM" id="SSF53335">
    <property type="entry name" value="S-adenosyl-L-methionine-dependent methyltransferases"/>
    <property type="match status" value="1"/>
</dbReference>